<dbReference type="EMBL" id="LQRT01000046">
    <property type="protein sequence ID" value="KZS38879.1"/>
    <property type="molecule type" value="Genomic_DNA"/>
</dbReference>
<dbReference type="PANTHER" id="PTHR37310">
    <property type="entry name" value="CYTOPLASMIC PROTEIN-RELATED"/>
    <property type="match status" value="1"/>
</dbReference>
<comment type="caution">
    <text evidence="1">The sequence shown here is derived from an EMBL/GenBank/DDBJ whole genome shotgun (WGS) entry which is preliminary data.</text>
</comment>
<dbReference type="InterPro" id="IPR005560">
    <property type="entry name" value="Csp_YhjQ"/>
</dbReference>
<dbReference type="AlphaFoldDB" id="A0A162Y1K3"/>
<proteinExistence type="predicted"/>
<evidence type="ECO:0000313" key="1">
    <source>
        <dbReference type="EMBL" id="KZS38879.1"/>
    </source>
</evidence>
<dbReference type="RefSeq" id="WP_066318745.1">
    <property type="nucleotide sequence ID" value="NZ_LQRT01000046.1"/>
</dbReference>
<organism evidence="1 2">
    <name type="scientific">Aquimarina aggregata</name>
    <dbReference type="NCBI Taxonomy" id="1642818"/>
    <lineage>
        <taxon>Bacteria</taxon>
        <taxon>Pseudomonadati</taxon>
        <taxon>Bacteroidota</taxon>
        <taxon>Flavobacteriia</taxon>
        <taxon>Flavobacteriales</taxon>
        <taxon>Flavobacteriaceae</taxon>
        <taxon>Aquimarina</taxon>
    </lineage>
</organism>
<keyword evidence="2" id="KW-1185">Reference proteome</keyword>
<dbReference type="Gene3D" id="1.20.1270.360">
    <property type="match status" value="1"/>
</dbReference>
<gene>
    <name evidence="1" type="ORF">AWE51_14965</name>
</gene>
<evidence type="ECO:0008006" key="3">
    <source>
        <dbReference type="Google" id="ProtNLM"/>
    </source>
</evidence>
<dbReference type="OrthoDB" id="5396211at2"/>
<evidence type="ECO:0000313" key="2">
    <source>
        <dbReference type="Proteomes" id="UP000076715"/>
    </source>
</evidence>
<dbReference type="PANTHER" id="PTHR37310:SF1">
    <property type="entry name" value="CYTOPLASMIC PROTEIN"/>
    <property type="match status" value="1"/>
</dbReference>
<dbReference type="Proteomes" id="UP000076715">
    <property type="component" value="Unassembled WGS sequence"/>
</dbReference>
<sequence>MEKENIINALVKCAIICRKSGFNCLKEDNIDPLKSCIEINVLTAETCERIVEIMIVSNTVKLNKLIKQCERQLLLCMSECSKHDNEHCLISVEACKECAIACQNFIQNQTL</sequence>
<dbReference type="Pfam" id="PF03860">
    <property type="entry name" value="Csp"/>
    <property type="match status" value="1"/>
</dbReference>
<protein>
    <recommendedName>
        <fullName evidence="3">Ferredoxin</fullName>
    </recommendedName>
</protein>
<accession>A0A162Y1K3</accession>
<name>A0A162Y1K3_9FLAO</name>
<reference evidence="1 2" key="1">
    <citation type="submission" date="2016-01" db="EMBL/GenBank/DDBJ databases">
        <title>The draft genome sequence of Aquimarina sp. RZW4-3-2.</title>
        <authorList>
            <person name="Wang Y."/>
        </authorList>
    </citation>
    <scope>NUCLEOTIDE SEQUENCE [LARGE SCALE GENOMIC DNA]</scope>
    <source>
        <strain evidence="1 2">RZW4-3-2</strain>
    </source>
</reference>